<dbReference type="Pfam" id="PF07508">
    <property type="entry name" value="Recombinase"/>
    <property type="match status" value="1"/>
</dbReference>
<evidence type="ECO:0000313" key="5">
    <source>
        <dbReference type="Proteomes" id="UP000014155"/>
    </source>
</evidence>
<reference evidence="4 5" key="1">
    <citation type="journal article" date="2013" name="Genome Announc.">
        <title>Draft Genome Sequence of the Cellulolytic, Mesophilic, Anaerobic Bacterium Clostridium termitidis Strain CT1112 (DSM 5398).</title>
        <authorList>
            <person name="Lal S."/>
            <person name="Ramachandran U."/>
            <person name="Zhang X."/>
            <person name="Munir R."/>
            <person name="Sparling R."/>
            <person name="Levin D.B."/>
        </authorList>
    </citation>
    <scope>NUCLEOTIDE SEQUENCE [LARGE SCALE GENOMIC DNA]</scope>
    <source>
        <strain evidence="4 5">CT1112</strain>
    </source>
</reference>
<dbReference type="Pfam" id="PF13408">
    <property type="entry name" value="Zn_ribbon_recom"/>
    <property type="match status" value="1"/>
</dbReference>
<dbReference type="CDD" id="cd03770">
    <property type="entry name" value="SR_TndX_transposase"/>
    <property type="match status" value="1"/>
</dbReference>
<name>S0FSM8_RUMCE</name>
<dbReference type="InterPro" id="IPR011109">
    <property type="entry name" value="DNA_bind_recombinase_dom"/>
</dbReference>
<dbReference type="SUPFAM" id="SSF53041">
    <property type="entry name" value="Resolvase-like"/>
    <property type="match status" value="1"/>
</dbReference>
<protein>
    <submittedName>
        <fullName evidence="4">Recombinase</fullName>
    </submittedName>
</protein>
<evidence type="ECO:0000313" key="4">
    <source>
        <dbReference type="EMBL" id="EMS71528.1"/>
    </source>
</evidence>
<dbReference type="PANTHER" id="PTHR30461">
    <property type="entry name" value="DNA-INVERTASE FROM LAMBDOID PROPHAGE"/>
    <property type="match status" value="1"/>
</dbReference>
<dbReference type="AlphaFoldDB" id="S0FSM8"/>
<keyword evidence="1" id="KW-0175">Coiled coil</keyword>
<gene>
    <name evidence="4" type="ORF">CTER_2624</name>
</gene>
<dbReference type="SMART" id="SM00857">
    <property type="entry name" value="Resolvase"/>
    <property type="match status" value="1"/>
</dbReference>
<feature type="domain" description="Recombinase" evidence="3">
    <location>
        <begin position="164"/>
        <end position="308"/>
    </location>
</feature>
<keyword evidence="5" id="KW-1185">Reference proteome</keyword>
<feature type="domain" description="Resolvase/invertase-type recombinase catalytic" evidence="2">
    <location>
        <begin position="8"/>
        <end position="156"/>
    </location>
</feature>
<dbReference type="Gene3D" id="3.90.1750.20">
    <property type="entry name" value="Putative Large Serine Recombinase, Chain B, Domain 2"/>
    <property type="match status" value="1"/>
</dbReference>
<dbReference type="Proteomes" id="UP000014155">
    <property type="component" value="Unassembled WGS sequence"/>
</dbReference>
<proteinExistence type="predicted"/>
<dbReference type="InterPro" id="IPR006119">
    <property type="entry name" value="Resolv_N"/>
</dbReference>
<dbReference type="PROSITE" id="PS51736">
    <property type="entry name" value="RECOMBINASES_3"/>
    <property type="match status" value="1"/>
</dbReference>
<dbReference type="GO" id="GO:0000150">
    <property type="term" value="F:DNA strand exchange activity"/>
    <property type="evidence" value="ECO:0007669"/>
    <property type="project" value="InterPro"/>
</dbReference>
<dbReference type="InterPro" id="IPR025827">
    <property type="entry name" value="Zn_ribbon_recom_dom"/>
</dbReference>
<organism evidence="4 5">
    <name type="scientific">Ruminiclostridium cellobioparum subsp. termitidis CT1112</name>
    <dbReference type="NCBI Taxonomy" id="1195236"/>
    <lineage>
        <taxon>Bacteria</taxon>
        <taxon>Bacillati</taxon>
        <taxon>Bacillota</taxon>
        <taxon>Clostridia</taxon>
        <taxon>Eubacteriales</taxon>
        <taxon>Oscillospiraceae</taxon>
        <taxon>Ruminiclostridium</taxon>
    </lineage>
</organism>
<dbReference type="Gene3D" id="3.40.50.1390">
    <property type="entry name" value="Resolvase, N-terminal catalytic domain"/>
    <property type="match status" value="1"/>
</dbReference>
<evidence type="ECO:0000256" key="1">
    <source>
        <dbReference type="SAM" id="Coils"/>
    </source>
</evidence>
<dbReference type="PROSITE" id="PS51737">
    <property type="entry name" value="RECOMBINASE_DNA_BIND"/>
    <property type="match status" value="1"/>
</dbReference>
<dbReference type="GO" id="GO:0003677">
    <property type="term" value="F:DNA binding"/>
    <property type="evidence" value="ECO:0007669"/>
    <property type="project" value="InterPro"/>
</dbReference>
<dbReference type="InterPro" id="IPR036162">
    <property type="entry name" value="Resolvase-like_N_sf"/>
</dbReference>
<dbReference type="InterPro" id="IPR050639">
    <property type="entry name" value="SSR_resolvase"/>
</dbReference>
<dbReference type="eggNOG" id="COG1961">
    <property type="taxonomic scope" value="Bacteria"/>
</dbReference>
<dbReference type="PATRIC" id="fig|1195236.3.peg.2944"/>
<dbReference type="InterPro" id="IPR038109">
    <property type="entry name" value="DNA_bind_recomb_sf"/>
</dbReference>
<dbReference type="STRING" id="1195236.CTER_2624"/>
<dbReference type="InterPro" id="IPR025378">
    <property type="entry name" value="DUF4368"/>
</dbReference>
<dbReference type="Pfam" id="PF00239">
    <property type="entry name" value="Resolvase"/>
    <property type="match status" value="1"/>
</dbReference>
<accession>S0FSM8</accession>
<dbReference type="Pfam" id="PF14287">
    <property type="entry name" value="DUF4368"/>
    <property type="match status" value="1"/>
</dbReference>
<dbReference type="RefSeq" id="WP_004626301.1">
    <property type="nucleotide sequence ID" value="NZ_AORV01000036.1"/>
</dbReference>
<dbReference type="EMBL" id="AORV01000036">
    <property type="protein sequence ID" value="EMS71528.1"/>
    <property type="molecule type" value="Genomic_DNA"/>
</dbReference>
<feature type="coiled-coil region" evidence="1">
    <location>
        <begin position="398"/>
        <end position="474"/>
    </location>
</feature>
<sequence>MLQQNEKITALYCRLSQEDELAGESGSIQHQKQILSEYAEKNGFPNPRVWADDGFSGVTFDRPGYVAMMAEVEAGNVSTIIVKDHSRLGRNRLVMGYLIEEKLPDYGVRYIAVNDAIDTEKGTDDTLPLRDLFNEWHARDTSKKVRAIKMASAQRGERIGTHPPYGYKKDPDNPKRIVPNEDTAPMVQHIFSLCAGGSGPSKIARILLEEQVLTPQAYILKCKNESAFSPCGGKSYAWLEKTVAQILEHEEYIGTLVNCRTFAPSFKSRKKKKNPPEKWLRFENAHEPLVDRETWDIVQRVRQGKRRPNRLGEQDMLSGLICCRDCGAKLYVSRCGGWEEERYVYICGRYHRHKEDCTPHTVKAVALRQIVLAEIRRVTLEANAHREAFLKRAMEKHQSQLKKDMAAQTRELEKARRRLEELDKLFRKAFEQMALEHLSEQQFHMLTGSYETEKLALSNRAAELEQAISGAKDKMLNADRFLKIVDKYTNIQELTPELVREFIEKIVVHDRSEPWKKKNYTQQVDVYFNFVGKV</sequence>
<comment type="caution">
    <text evidence="4">The sequence shown here is derived from an EMBL/GenBank/DDBJ whole genome shotgun (WGS) entry which is preliminary data.</text>
</comment>
<dbReference type="PANTHER" id="PTHR30461:SF23">
    <property type="entry name" value="DNA RECOMBINASE-RELATED"/>
    <property type="match status" value="1"/>
</dbReference>
<evidence type="ECO:0000259" key="3">
    <source>
        <dbReference type="PROSITE" id="PS51737"/>
    </source>
</evidence>
<evidence type="ECO:0000259" key="2">
    <source>
        <dbReference type="PROSITE" id="PS51736"/>
    </source>
</evidence>